<dbReference type="AlphaFoldDB" id="A0A3M3X8X4"/>
<organism evidence="1 2">
    <name type="scientific">Pseudomonas syringae pv. aptata</name>
    <dbReference type="NCBI Taxonomy" id="83167"/>
    <lineage>
        <taxon>Bacteria</taxon>
        <taxon>Pseudomonadati</taxon>
        <taxon>Pseudomonadota</taxon>
        <taxon>Gammaproteobacteria</taxon>
        <taxon>Pseudomonadales</taxon>
        <taxon>Pseudomonadaceae</taxon>
        <taxon>Pseudomonas</taxon>
        <taxon>Pseudomonas syringae</taxon>
    </lineage>
</organism>
<comment type="caution">
    <text evidence="1">The sequence shown here is derived from an EMBL/GenBank/DDBJ whole genome shotgun (WGS) entry which is preliminary data.</text>
</comment>
<evidence type="ECO:0000313" key="2">
    <source>
        <dbReference type="Proteomes" id="UP000274541"/>
    </source>
</evidence>
<feature type="non-terminal residue" evidence="1">
    <location>
        <position position="42"/>
    </location>
</feature>
<protein>
    <submittedName>
        <fullName evidence="1">Uncharacterized protein</fullName>
    </submittedName>
</protein>
<dbReference type="EMBL" id="RBPX01000152">
    <property type="protein sequence ID" value="RMO66497.1"/>
    <property type="molecule type" value="Genomic_DNA"/>
</dbReference>
<proteinExistence type="predicted"/>
<sequence>MSKLTPTEVFIHIAIMVKDPAFWALHDLCITTSALCGNAVPD</sequence>
<reference evidence="1 2" key="1">
    <citation type="submission" date="2018-08" db="EMBL/GenBank/DDBJ databases">
        <title>Recombination of ecologically and evolutionarily significant loci maintains genetic cohesion in the Pseudomonas syringae species complex.</title>
        <authorList>
            <person name="Dillon M."/>
            <person name="Thakur S."/>
            <person name="Almeida R.N.D."/>
            <person name="Weir B.S."/>
            <person name="Guttman D.S."/>
        </authorList>
    </citation>
    <scope>NUCLEOTIDE SEQUENCE [LARGE SCALE GENOMIC DNA]</scope>
    <source>
        <strain evidence="1 2">ICMP 4388</strain>
    </source>
</reference>
<evidence type="ECO:0000313" key="1">
    <source>
        <dbReference type="EMBL" id="RMO66497.1"/>
    </source>
</evidence>
<accession>A0A3M3X8X4</accession>
<dbReference type="Proteomes" id="UP000274541">
    <property type="component" value="Unassembled WGS sequence"/>
</dbReference>
<name>A0A3M3X8X4_PSEAP</name>
<gene>
    <name evidence="1" type="ORF">ALQ37_102941</name>
</gene>